<evidence type="ECO:0000256" key="5">
    <source>
        <dbReference type="ARBA" id="ARBA00022676"/>
    </source>
</evidence>
<dbReference type="NCBIfam" id="TIGR00217">
    <property type="entry name" value="malQ"/>
    <property type="match status" value="1"/>
</dbReference>
<sequence>MDLDKLLYLQGVGNGFTDCNGVYHETPTSEREYLLRTMCYEQLAQVSAADYPQWVASRIDELDAQPWTKLLRPLQWADVEHPVVTFQVPAQFSGKLTLTLSAEQQAPIVLTFDVQAAHVSGDYFTRGQSYLERKLSLAPLLAAIDEASPSMGYHQLNLAYADDASSAEQGVLLLAPAQVYGADLARIAPQKRPWGVSLQVFSLWNAAANDAIPTAFGDFAALADTIKILAAQGADFLLLNPLHALPLHEPEAASPYSPYDRRRLHCLYISPSLSAEGQNPLWHELLPKRMPKADKGDWWVDYTQAAHYKAAELKAMFKVFDSYPADHPRRLAFTEFLDVEGAALQHYAIQQAAEAKTPWLKNSEFYCYLQFVAEEQLAQCQQLASDSGMAIGLIRDLAVGAVGSGVEVSQETEQFCTRASIGAPPDPFAPQGQNWGLTPLDPIGLKQHNFQHFIEMLRCNMRHCGALRIDHFMGLFRLWWWPIAESGQPQPAGAYIYYPFELMMAILRLESHRAACMVIGEDLGIVPPEIKAPMTDAGIYSNELFYFCSDGYRYPQYAGFKAPHDYKSHALMMLANHDVPTMAAWWQGQDLLKRHELNLLSQQELQQAQIEREQQRQGVLHWLKDMAGWAESDTTLDAILPAWAKTVASGNSQLYSIALADLLAEVDAINIPGTSSEYPNWRRRYSVPVSQFAAKNLFVDVLTAVRSVRNTHN</sequence>
<dbReference type="InterPro" id="IPR017853">
    <property type="entry name" value="GH"/>
</dbReference>
<protein>
    <recommendedName>
        <fullName evidence="4 10">4-alpha-glucanotransferase</fullName>
        <ecNumber evidence="3 10">2.4.1.25</ecNumber>
    </recommendedName>
    <alternativeName>
        <fullName evidence="8 10">Amylomaltase</fullName>
    </alternativeName>
    <alternativeName>
        <fullName evidence="9 10">Disproportionating enzyme</fullName>
    </alternativeName>
</protein>
<evidence type="ECO:0000256" key="7">
    <source>
        <dbReference type="ARBA" id="ARBA00023277"/>
    </source>
</evidence>
<comment type="catalytic activity">
    <reaction evidence="1 10">
        <text>Transfers a segment of a (1-&gt;4)-alpha-D-glucan to a new position in an acceptor, which may be glucose or a (1-&gt;4)-alpha-D-glucan.</text>
        <dbReference type="EC" id="2.4.1.25"/>
    </reaction>
</comment>
<evidence type="ECO:0000256" key="9">
    <source>
        <dbReference type="ARBA" id="ARBA00031501"/>
    </source>
</evidence>
<evidence type="ECO:0000313" key="12">
    <source>
        <dbReference type="Proteomes" id="UP001201549"/>
    </source>
</evidence>
<dbReference type="RefSeq" id="WP_238895698.1">
    <property type="nucleotide sequence ID" value="NZ_JAKOGG010000004.1"/>
</dbReference>
<dbReference type="PANTHER" id="PTHR32438:SF5">
    <property type="entry name" value="4-ALPHA-GLUCANOTRANSFERASE DPE1, CHLOROPLASTIC_AMYLOPLASTIC"/>
    <property type="match status" value="1"/>
</dbReference>
<dbReference type="Proteomes" id="UP001201549">
    <property type="component" value="Unassembled WGS sequence"/>
</dbReference>
<dbReference type="PANTHER" id="PTHR32438">
    <property type="entry name" value="4-ALPHA-GLUCANOTRANSFERASE DPE1, CHLOROPLASTIC/AMYLOPLASTIC"/>
    <property type="match status" value="1"/>
</dbReference>
<comment type="similarity">
    <text evidence="2 10">Belongs to the disproportionating enzyme family.</text>
</comment>
<keyword evidence="6 10" id="KW-0808">Transferase</keyword>
<evidence type="ECO:0000256" key="6">
    <source>
        <dbReference type="ARBA" id="ARBA00022679"/>
    </source>
</evidence>
<dbReference type="InterPro" id="IPR003385">
    <property type="entry name" value="Glyco_hydro_77"/>
</dbReference>
<dbReference type="SUPFAM" id="SSF51445">
    <property type="entry name" value="(Trans)glycosidases"/>
    <property type="match status" value="1"/>
</dbReference>
<proteinExistence type="inferred from homology"/>
<reference evidence="12" key="1">
    <citation type="submission" date="2023-07" db="EMBL/GenBank/DDBJ databases">
        <title>Shewanella mangrovi sp. nov., an acetaldehyde- degrading bacterium isolated from mangrove sediment.</title>
        <authorList>
            <person name="Liu Y."/>
        </authorList>
    </citation>
    <scope>NUCLEOTIDE SEQUENCE [LARGE SCALE GENOMIC DNA]</scope>
    <source>
        <strain evidence="12">C32</strain>
    </source>
</reference>
<dbReference type="EMBL" id="JAKOGG010000004">
    <property type="protein sequence ID" value="MCS4556295.1"/>
    <property type="molecule type" value="Genomic_DNA"/>
</dbReference>
<dbReference type="EC" id="2.4.1.25" evidence="3 10"/>
<keyword evidence="7 10" id="KW-0119">Carbohydrate metabolism</keyword>
<keyword evidence="12" id="KW-1185">Reference proteome</keyword>
<comment type="caution">
    <text evidence="11">The sequence shown here is derived from an EMBL/GenBank/DDBJ whole genome shotgun (WGS) entry which is preliminary data.</text>
</comment>
<evidence type="ECO:0000256" key="8">
    <source>
        <dbReference type="ARBA" id="ARBA00031423"/>
    </source>
</evidence>
<evidence type="ECO:0000256" key="1">
    <source>
        <dbReference type="ARBA" id="ARBA00000439"/>
    </source>
</evidence>
<evidence type="ECO:0000256" key="10">
    <source>
        <dbReference type="RuleBase" id="RU361207"/>
    </source>
</evidence>
<dbReference type="Pfam" id="PF02446">
    <property type="entry name" value="Glyco_hydro_77"/>
    <property type="match status" value="2"/>
</dbReference>
<accession>A0ABT2FIY0</accession>
<evidence type="ECO:0000313" key="11">
    <source>
        <dbReference type="EMBL" id="MCS4556295.1"/>
    </source>
</evidence>
<evidence type="ECO:0000256" key="2">
    <source>
        <dbReference type="ARBA" id="ARBA00005684"/>
    </source>
</evidence>
<name>A0ABT2FIY0_9GAMM</name>
<evidence type="ECO:0000256" key="4">
    <source>
        <dbReference type="ARBA" id="ARBA00020295"/>
    </source>
</evidence>
<keyword evidence="5 10" id="KW-0328">Glycosyltransferase</keyword>
<dbReference type="GO" id="GO:0004134">
    <property type="term" value="F:4-alpha-glucanotransferase activity"/>
    <property type="evidence" value="ECO:0007669"/>
    <property type="project" value="UniProtKB-EC"/>
</dbReference>
<gene>
    <name evidence="11" type="primary">malQ</name>
    <name evidence="11" type="ORF">L9G74_07595</name>
</gene>
<organism evidence="11 12">
    <name type="scientific">Shewanella electrica</name>
    <dbReference type="NCBI Taxonomy" id="515560"/>
    <lineage>
        <taxon>Bacteria</taxon>
        <taxon>Pseudomonadati</taxon>
        <taxon>Pseudomonadota</taxon>
        <taxon>Gammaproteobacteria</taxon>
        <taxon>Alteromonadales</taxon>
        <taxon>Shewanellaceae</taxon>
        <taxon>Shewanella</taxon>
    </lineage>
</organism>
<evidence type="ECO:0000256" key="3">
    <source>
        <dbReference type="ARBA" id="ARBA00012560"/>
    </source>
</evidence>
<dbReference type="Gene3D" id="3.20.20.80">
    <property type="entry name" value="Glycosidases"/>
    <property type="match status" value="1"/>
</dbReference>